<name>A0A4R7FQZ0_9MICO</name>
<keyword evidence="7" id="KW-1185">Reference proteome</keyword>
<evidence type="ECO:0000256" key="4">
    <source>
        <dbReference type="ARBA" id="ARBA00023163"/>
    </source>
</evidence>
<dbReference type="SUPFAM" id="SSF46785">
    <property type="entry name" value="Winged helix' DNA-binding domain"/>
    <property type="match status" value="1"/>
</dbReference>
<keyword evidence="3 6" id="KW-0238">DNA-binding</keyword>
<dbReference type="Gene3D" id="1.10.10.10">
    <property type="entry name" value="Winged helix-like DNA-binding domain superfamily/Winged helix DNA-binding domain"/>
    <property type="match status" value="1"/>
</dbReference>
<dbReference type="GO" id="GO:0032993">
    <property type="term" value="C:protein-DNA complex"/>
    <property type="evidence" value="ECO:0007669"/>
    <property type="project" value="TreeGrafter"/>
</dbReference>
<dbReference type="InterPro" id="IPR036388">
    <property type="entry name" value="WH-like_DNA-bd_sf"/>
</dbReference>
<dbReference type="InterPro" id="IPR036390">
    <property type="entry name" value="WH_DNA-bd_sf"/>
</dbReference>
<dbReference type="PROSITE" id="PS50931">
    <property type="entry name" value="HTH_LYSR"/>
    <property type="match status" value="1"/>
</dbReference>
<accession>A0A4R7FQZ0</accession>
<comment type="similarity">
    <text evidence="1">Belongs to the LysR transcriptional regulatory family.</text>
</comment>
<dbReference type="GO" id="GO:0003700">
    <property type="term" value="F:DNA-binding transcription factor activity"/>
    <property type="evidence" value="ECO:0007669"/>
    <property type="project" value="InterPro"/>
</dbReference>
<dbReference type="Pfam" id="PF03466">
    <property type="entry name" value="LysR_substrate"/>
    <property type="match status" value="1"/>
</dbReference>
<dbReference type="OrthoDB" id="3636008at2"/>
<evidence type="ECO:0000259" key="5">
    <source>
        <dbReference type="PROSITE" id="PS50931"/>
    </source>
</evidence>
<evidence type="ECO:0000313" key="6">
    <source>
        <dbReference type="EMBL" id="TDS80039.1"/>
    </source>
</evidence>
<proteinExistence type="inferred from homology"/>
<dbReference type="AlphaFoldDB" id="A0A4R7FQZ0"/>
<dbReference type="GO" id="GO:0003677">
    <property type="term" value="F:DNA binding"/>
    <property type="evidence" value="ECO:0007669"/>
    <property type="project" value="UniProtKB-KW"/>
</dbReference>
<comment type="caution">
    <text evidence="6">The sequence shown here is derived from an EMBL/GenBank/DDBJ whole genome shotgun (WGS) entry which is preliminary data.</text>
</comment>
<dbReference type="Pfam" id="PF00126">
    <property type="entry name" value="HTH_1"/>
    <property type="match status" value="1"/>
</dbReference>
<keyword evidence="4" id="KW-0804">Transcription</keyword>
<evidence type="ECO:0000256" key="2">
    <source>
        <dbReference type="ARBA" id="ARBA00023015"/>
    </source>
</evidence>
<dbReference type="Proteomes" id="UP000295344">
    <property type="component" value="Unassembled WGS sequence"/>
</dbReference>
<dbReference type="Gene3D" id="3.40.190.10">
    <property type="entry name" value="Periplasmic binding protein-like II"/>
    <property type="match status" value="2"/>
</dbReference>
<dbReference type="SUPFAM" id="SSF53850">
    <property type="entry name" value="Periplasmic binding protein-like II"/>
    <property type="match status" value="1"/>
</dbReference>
<keyword evidence="2" id="KW-0805">Transcription regulation</keyword>
<dbReference type="InterPro" id="IPR000847">
    <property type="entry name" value="LysR_HTH_N"/>
</dbReference>
<evidence type="ECO:0000313" key="7">
    <source>
        <dbReference type="Proteomes" id="UP000295344"/>
    </source>
</evidence>
<organism evidence="6 7">
    <name type="scientific">Amnibacterium kyonggiense</name>
    <dbReference type="NCBI Taxonomy" id="595671"/>
    <lineage>
        <taxon>Bacteria</taxon>
        <taxon>Bacillati</taxon>
        <taxon>Actinomycetota</taxon>
        <taxon>Actinomycetes</taxon>
        <taxon>Micrococcales</taxon>
        <taxon>Microbacteriaceae</taxon>
        <taxon>Amnibacterium</taxon>
    </lineage>
</organism>
<sequence length="317" mass="34194">MLDVRKLRMLSELERLGTIAAVAAQLQLTAPGISMQLAALERELGVALTERQGRRLALTPAGRLLAAHGRELVDRLSVAELEIDSIRRGAAGHYRLAAFPSAARTFVADAWAASLEDEVGTEISLRTPEPEEAILELHAGRTDLAIIHEYSNVPRPRVPGTDIEAIVSEPIWLAIRADDSAATDEVDLADLADHRWITPTRGLTCFEMTDRACGLAGFRPQVVAESMDFAAQLELVAAGIGVALMPDLTIAAVPPGVRILRTRTPLQRHISAARRSSMSSDAGLDRIMGLLTAAALTRVRSEPTQSTRTMHQIASAQ</sequence>
<dbReference type="RefSeq" id="WP_133764684.1">
    <property type="nucleotide sequence ID" value="NZ_BAAARP010000001.1"/>
</dbReference>
<reference evidence="6 7" key="1">
    <citation type="submission" date="2019-03" db="EMBL/GenBank/DDBJ databases">
        <title>Genomic Encyclopedia of Archaeal and Bacterial Type Strains, Phase II (KMG-II): from individual species to whole genera.</title>
        <authorList>
            <person name="Goeker M."/>
        </authorList>
    </citation>
    <scope>NUCLEOTIDE SEQUENCE [LARGE SCALE GENOMIC DNA]</scope>
    <source>
        <strain evidence="6 7">DSM 24782</strain>
    </source>
</reference>
<feature type="domain" description="HTH lysR-type" evidence="5">
    <location>
        <begin position="2"/>
        <end position="59"/>
    </location>
</feature>
<dbReference type="InterPro" id="IPR005119">
    <property type="entry name" value="LysR_subst-bd"/>
</dbReference>
<gene>
    <name evidence="6" type="ORF">CLV52_0592</name>
</gene>
<evidence type="ECO:0000256" key="1">
    <source>
        <dbReference type="ARBA" id="ARBA00009437"/>
    </source>
</evidence>
<dbReference type="PANTHER" id="PTHR30346">
    <property type="entry name" value="TRANSCRIPTIONAL DUAL REGULATOR HCAR-RELATED"/>
    <property type="match status" value="1"/>
</dbReference>
<protein>
    <submittedName>
        <fullName evidence="6">DNA-binding transcriptional LysR family regulator</fullName>
    </submittedName>
</protein>
<dbReference type="PANTHER" id="PTHR30346:SF29">
    <property type="entry name" value="LYSR SUBSTRATE-BINDING"/>
    <property type="match status" value="1"/>
</dbReference>
<evidence type="ECO:0000256" key="3">
    <source>
        <dbReference type="ARBA" id="ARBA00023125"/>
    </source>
</evidence>
<dbReference type="EMBL" id="SOAM01000001">
    <property type="protein sequence ID" value="TDS80039.1"/>
    <property type="molecule type" value="Genomic_DNA"/>
</dbReference>